<evidence type="ECO:0000313" key="3">
    <source>
        <dbReference type="Proteomes" id="UP001152888"/>
    </source>
</evidence>
<keyword evidence="1" id="KW-1133">Transmembrane helix</keyword>
<dbReference type="Gene3D" id="3.40.720.10">
    <property type="entry name" value="Alkaline Phosphatase, subunit A"/>
    <property type="match status" value="1"/>
</dbReference>
<gene>
    <name evidence="2" type="ORF">ACAOBT_LOCUS10000</name>
</gene>
<dbReference type="CDD" id="cd16021">
    <property type="entry name" value="ALP_like"/>
    <property type="match status" value="1"/>
</dbReference>
<dbReference type="AlphaFoldDB" id="A0A9P0KCA7"/>
<name>A0A9P0KCA7_ACAOB</name>
<keyword evidence="3" id="KW-1185">Reference proteome</keyword>
<keyword evidence="1" id="KW-0812">Transmembrane</keyword>
<dbReference type="InterPro" id="IPR004245">
    <property type="entry name" value="DUF229"/>
</dbReference>
<dbReference type="PANTHER" id="PTHR10974:SF9">
    <property type="entry name" value="DUF229 DOMAIN CONTAINING PROTEIN-RELATED"/>
    <property type="match status" value="1"/>
</dbReference>
<dbReference type="GO" id="GO:0005615">
    <property type="term" value="C:extracellular space"/>
    <property type="evidence" value="ECO:0007669"/>
    <property type="project" value="TreeGrafter"/>
</dbReference>
<dbReference type="EMBL" id="CAKOFQ010006798">
    <property type="protein sequence ID" value="CAH1972432.1"/>
    <property type="molecule type" value="Genomic_DNA"/>
</dbReference>
<dbReference type="FunFam" id="3.40.720.10:FF:000017">
    <property type="entry name" value="Predicted protein"/>
    <property type="match status" value="1"/>
</dbReference>
<evidence type="ECO:0000313" key="2">
    <source>
        <dbReference type="EMBL" id="CAH1972432.1"/>
    </source>
</evidence>
<dbReference type="Proteomes" id="UP001152888">
    <property type="component" value="Unassembled WGS sequence"/>
</dbReference>
<comment type="caution">
    <text evidence="2">The sequence shown here is derived from an EMBL/GenBank/DDBJ whole genome shotgun (WGS) entry which is preliminary data.</text>
</comment>
<proteinExistence type="predicted"/>
<accession>A0A9P0KCA7</accession>
<evidence type="ECO:0000256" key="1">
    <source>
        <dbReference type="SAM" id="Phobius"/>
    </source>
</evidence>
<dbReference type="SUPFAM" id="SSF53649">
    <property type="entry name" value="Alkaline phosphatase-like"/>
    <property type="match status" value="1"/>
</dbReference>
<dbReference type="Pfam" id="PF02995">
    <property type="entry name" value="DUF229"/>
    <property type="match status" value="1"/>
</dbReference>
<dbReference type="OrthoDB" id="413313at2759"/>
<keyword evidence="1" id="KW-0472">Membrane</keyword>
<protein>
    <recommendedName>
        <fullName evidence="4">DUF229 domain containing protein</fullName>
    </recommendedName>
</protein>
<sequence>MTKNFFVVIVILGAILTIISYYNLSRDNWNVKGFHSLLETRSRSHISSTKAQTGFLVSSSKCKIVDLDPFNEEAKLFYSTQNYYRCTRRELLTFVTKKDNMAEATLHINASLLSSYHLENERCCYSNITRGAHTDYKINITTCQVFTNNVTIYQDPVYVNCTDHKGTFYENVHVAVTTTKHIQTKIKKSKNKRPLSVLMVGIDSISRLNFIRTMPSTYKYIASSGWMPLLGYNKMDENTFPNLMAILTGFNSSTSDEVCRPEIVGKLDTCPMLWYNYSKHGYITAFAEDEPNINTFNYAKAGFKNPPTDYYFRPYILATHTLTKYYIDYLTYCTGPETAAERIMNVAKDFSVTFKTYPYLGLFWMNSFSHENVNSPGRMDTRVQEFLEALMKKGVTEDSIIIFFSDHGMRFGKIRLYNTGWLEERLPFIYFSFPTWFKKKYPELMDNFKNNTNRLTSPYDLHMTLQHVLLLQGKISELQPSTGCPTCRSLFREIPYNRSCAEAGIGTHFCTCHGYVPIKLPQHTILQAAKLIIDEIHKRLKDIPVCLPYTFRRIRKTAISQSDLHGNETYLLVLIETIPEALFETTLVANGDISQGNFSLAGGYISRIDSTNSNDWCTDKLKSLCYCRRKSRFLESLPSWLMFLSNPFSNS</sequence>
<dbReference type="PANTHER" id="PTHR10974">
    <property type="entry name" value="FI08016P-RELATED"/>
    <property type="match status" value="1"/>
</dbReference>
<feature type="transmembrane region" description="Helical" evidence="1">
    <location>
        <begin position="6"/>
        <end position="24"/>
    </location>
</feature>
<evidence type="ECO:0008006" key="4">
    <source>
        <dbReference type="Google" id="ProtNLM"/>
    </source>
</evidence>
<dbReference type="InterPro" id="IPR017850">
    <property type="entry name" value="Alkaline_phosphatase_core_sf"/>
</dbReference>
<reference evidence="2" key="1">
    <citation type="submission" date="2022-03" db="EMBL/GenBank/DDBJ databases">
        <authorList>
            <person name="Sayadi A."/>
        </authorList>
    </citation>
    <scope>NUCLEOTIDE SEQUENCE</scope>
</reference>
<organism evidence="2 3">
    <name type="scientific">Acanthoscelides obtectus</name>
    <name type="common">Bean weevil</name>
    <name type="synonym">Bruchus obtectus</name>
    <dbReference type="NCBI Taxonomy" id="200917"/>
    <lineage>
        <taxon>Eukaryota</taxon>
        <taxon>Metazoa</taxon>
        <taxon>Ecdysozoa</taxon>
        <taxon>Arthropoda</taxon>
        <taxon>Hexapoda</taxon>
        <taxon>Insecta</taxon>
        <taxon>Pterygota</taxon>
        <taxon>Neoptera</taxon>
        <taxon>Endopterygota</taxon>
        <taxon>Coleoptera</taxon>
        <taxon>Polyphaga</taxon>
        <taxon>Cucujiformia</taxon>
        <taxon>Chrysomeloidea</taxon>
        <taxon>Chrysomelidae</taxon>
        <taxon>Bruchinae</taxon>
        <taxon>Bruchini</taxon>
        <taxon>Acanthoscelides</taxon>
    </lineage>
</organism>